<dbReference type="SUPFAM" id="SSF49464">
    <property type="entry name" value="Carboxypeptidase regulatory domain-like"/>
    <property type="match status" value="1"/>
</dbReference>
<feature type="chain" id="PRO_5041420706" evidence="4">
    <location>
        <begin position="23"/>
        <end position="799"/>
    </location>
</feature>
<dbReference type="AlphaFoldDB" id="A0AA49GG47"/>
<dbReference type="Pfam" id="PF13620">
    <property type="entry name" value="CarboxypepD_reg"/>
    <property type="match status" value="1"/>
</dbReference>
<comment type="subcellular location">
    <subcellularLocation>
        <location evidence="1">Cell outer membrane</location>
    </subcellularLocation>
</comment>
<proteinExistence type="predicted"/>
<gene>
    <name evidence="7" type="ORF">K4G66_16720</name>
</gene>
<reference evidence="7" key="2">
    <citation type="journal article" date="2024" name="Antonie Van Leeuwenhoek">
        <title>Roseihalotalea indica gen. nov., sp. nov., a halophilic Bacteroidetes from mesopelagic Southwest Indian Ocean with higher carbohydrate metabolic potential.</title>
        <authorList>
            <person name="Chen B."/>
            <person name="Zhang M."/>
            <person name="Lin D."/>
            <person name="Ye J."/>
            <person name="Tang K."/>
        </authorList>
    </citation>
    <scope>NUCLEOTIDE SEQUENCE</scope>
    <source>
        <strain evidence="7">TK19036</strain>
    </source>
</reference>
<evidence type="ECO:0000256" key="1">
    <source>
        <dbReference type="ARBA" id="ARBA00004442"/>
    </source>
</evidence>
<dbReference type="PANTHER" id="PTHR40980:SF4">
    <property type="entry name" value="TONB-DEPENDENT RECEPTOR-LIKE BETA-BARREL DOMAIN-CONTAINING PROTEIN"/>
    <property type="match status" value="1"/>
</dbReference>
<dbReference type="InterPro" id="IPR037066">
    <property type="entry name" value="Plug_dom_sf"/>
</dbReference>
<dbReference type="SUPFAM" id="SSF56935">
    <property type="entry name" value="Porins"/>
    <property type="match status" value="1"/>
</dbReference>
<keyword evidence="7" id="KW-0675">Receptor</keyword>
<keyword evidence="3" id="KW-0998">Cell outer membrane</keyword>
<name>A0AA49GG47_9BACT</name>
<protein>
    <submittedName>
        <fullName evidence="7">TonB-dependent receptor</fullName>
    </submittedName>
</protein>
<accession>A0AA49GG47</accession>
<dbReference type="Pfam" id="PF07715">
    <property type="entry name" value="Plug"/>
    <property type="match status" value="1"/>
</dbReference>
<dbReference type="InterPro" id="IPR036942">
    <property type="entry name" value="Beta-barrel_TonB_sf"/>
</dbReference>
<dbReference type="Gene3D" id="2.60.40.1120">
    <property type="entry name" value="Carboxypeptidase-like, regulatory domain"/>
    <property type="match status" value="1"/>
</dbReference>
<dbReference type="Gene3D" id="2.40.170.20">
    <property type="entry name" value="TonB-dependent receptor, beta-barrel domain"/>
    <property type="match status" value="1"/>
</dbReference>
<dbReference type="InterPro" id="IPR008969">
    <property type="entry name" value="CarboxyPept-like_regulatory"/>
</dbReference>
<keyword evidence="4" id="KW-0732">Signal</keyword>
<evidence type="ECO:0000259" key="6">
    <source>
        <dbReference type="Pfam" id="PF14905"/>
    </source>
</evidence>
<evidence type="ECO:0000259" key="5">
    <source>
        <dbReference type="Pfam" id="PF07715"/>
    </source>
</evidence>
<feature type="signal peptide" evidence="4">
    <location>
        <begin position="1"/>
        <end position="22"/>
    </location>
</feature>
<organism evidence="7">
    <name type="scientific">Roseihalotalea indica</name>
    <dbReference type="NCBI Taxonomy" id="2867963"/>
    <lineage>
        <taxon>Bacteria</taxon>
        <taxon>Pseudomonadati</taxon>
        <taxon>Bacteroidota</taxon>
        <taxon>Cytophagia</taxon>
        <taxon>Cytophagales</taxon>
        <taxon>Catalimonadaceae</taxon>
        <taxon>Roseihalotalea</taxon>
    </lineage>
</organism>
<feature type="domain" description="TonB-dependent receptor plug" evidence="5">
    <location>
        <begin position="147"/>
        <end position="223"/>
    </location>
</feature>
<dbReference type="PANTHER" id="PTHR40980">
    <property type="entry name" value="PLUG DOMAIN-CONTAINING PROTEIN"/>
    <property type="match status" value="1"/>
</dbReference>
<reference evidence="7" key="1">
    <citation type="journal article" date="2023" name="Comput. Struct. Biotechnol. J.">
        <title>Discovery of a novel marine Bacteroidetes with a rich repertoire of carbohydrate-active enzymes.</title>
        <authorList>
            <person name="Chen B."/>
            <person name="Liu G."/>
            <person name="Chen Q."/>
            <person name="Wang H."/>
            <person name="Liu L."/>
            <person name="Tang K."/>
        </authorList>
    </citation>
    <scope>NUCLEOTIDE SEQUENCE</scope>
    <source>
        <strain evidence="7">TK19036</strain>
    </source>
</reference>
<dbReference type="Gene3D" id="2.170.130.10">
    <property type="entry name" value="TonB-dependent receptor, plug domain"/>
    <property type="match status" value="1"/>
</dbReference>
<keyword evidence="2" id="KW-0472">Membrane</keyword>
<sequence length="799" mass="89294">MERLIFTRTLVACMAIATWSHAQELKGNVYTAQGEPVMYATVALLSIQDSSVVTGGITDEAGVYVFRDVKQQAAEHVIRVTHVGYQTTYSAPFIIPESNESVEIGDIKMSEASQALDEVLIKAQKPLIEKRPDRLIMDLNNSILSQGMTASEVLAVVPLVSTDNEGNFTVRGKPNVMIFLDGKTIPDATLSSVLSNLSAEQIEKIEVITNPSAKYDAATSGGVIEITTKRGLTQGLNGSLRQNLSQGNLTRSRSNVELNYKTQRWAIRGDLGYNFHKDVKNEFYEREFYTDNTAVVSDAIRNKISKTPMGGLSLEYAISDKHTIGVSGDFLIADNHTRETIESSLIAPSDPIMRTTTKSDWITESTIANYNIHYQGMLGDKSEVSTNITHTSFDQNYHQLVDFFVPSNANNAEQTEQNIKTDNPSNIQITIGQLDFSHSANEALTIESGLKYSHIANDSKLIQDTLTDGNWVSWYPDNHFSYVESIAAGYLTVASTLGGIDFQTGLRVEHTNADLDEVFNRQFTDFFPSVLVSKNFSDAYALSVSYSRKINRPSYEDMIPFRRVSDQFTIREGNPSLRPQYSHSLELSNTLWASTTVLLNYSLLQDAILDIPIRDEETDVMVFSFRNLAKVTNYNASVIVPVTPFPWWQSNNTISGNYSVLDDPEISREGFAEDMASFSISSTHVFLLENDWKAELLGSYSSTTQYGIYEVLPIYSISAGIGKDVLRGLGNIKVGIQDLLRSNRFRGNSDFNNTYQNIVSYSDTRRVYFSFTYNFGKQTVAKMKERSMGNDSETNRLRY</sequence>
<feature type="domain" description="Outer membrane protein beta-barrel" evidence="6">
    <location>
        <begin position="381"/>
        <end position="773"/>
    </location>
</feature>
<dbReference type="InterPro" id="IPR041700">
    <property type="entry name" value="OMP_b-brl_3"/>
</dbReference>
<evidence type="ECO:0000313" key="7">
    <source>
        <dbReference type="EMBL" id="WKN34025.1"/>
    </source>
</evidence>
<dbReference type="Pfam" id="PF14905">
    <property type="entry name" value="OMP_b-brl_3"/>
    <property type="match status" value="1"/>
</dbReference>
<dbReference type="InterPro" id="IPR012910">
    <property type="entry name" value="Plug_dom"/>
</dbReference>
<dbReference type="GO" id="GO:0009279">
    <property type="term" value="C:cell outer membrane"/>
    <property type="evidence" value="ECO:0007669"/>
    <property type="project" value="UniProtKB-SubCell"/>
</dbReference>
<evidence type="ECO:0000256" key="3">
    <source>
        <dbReference type="ARBA" id="ARBA00023237"/>
    </source>
</evidence>
<evidence type="ECO:0000256" key="4">
    <source>
        <dbReference type="SAM" id="SignalP"/>
    </source>
</evidence>
<dbReference type="EMBL" id="CP120682">
    <property type="protein sequence ID" value="WKN34025.1"/>
    <property type="molecule type" value="Genomic_DNA"/>
</dbReference>
<evidence type="ECO:0000256" key="2">
    <source>
        <dbReference type="ARBA" id="ARBA00023136"/>
    </source>
</evidence>